<dbReference type="Pfam" id="PF01425">
    <property type="entry name" value="Amidase"/>
    <property type="match status" value="1"/>
</dbReference>
<dbReference type="Proteomes" id="UP000253987">
    <property type="component" value="Unassembled WGS sequence"/>
</dbReference>
<keyword evidence="3" id="KW-1185">Reference proteome</keyword>
<dbReference type="PIRSF" id="PIRSF001221">
    <property type="entry name" value="Amidase_fungi"/>
    <property type="match status" value="1"/>
</dbReference>
<dbReference type="NCBIfam" id="NF004816">
    <property type="entry name" value="PRK06170.1"/>
    <property type="match status" value="1"/>
</dbReference>
<dbReference type="InterPro" id="IPR036928">
    <property type="entry name" value="AS_sf"/>
</dbReference>
<accession>A0A2V3ZJM8</accession>
<dbReference type="EMBL" id="QFWX01000004">
    <property type="protein sequence ID" value="PXX91122.1"/>
    <property type="molecule type" value="Genomic_DNA"/>
</dbReference>
<reference evidence="3" key="1">
    <citation type="submission" date="2018-05" db="EMBL/GenBank/DDBJ databases">
        <authorList>
            <person name="Lu D."/>
        </authorList>
    </citation>
    <scope>NUCLEOTIDE SEQUENCE [LARGE SCALE GENOMIC DNA]</scope>
    <source>
        <strain evidence="3">F01</strain>
    </source>
</reference>
<name>A0A2V3ZJM8_9GAMM</name>
<dbReference type="GO" id="GO:0012505">
    <property type="term" value="C:endomembrane system"/>
    <property type="evidence" value="ECO:0007669"/>
    <property type="project" value="TreeGrafter"/>
</dbReference>
<dbReference type="PANTHER" id="PTHR43372">
    <property type="entry name" value="FATTY-ACID AMIDE HYDROLASE"/>
    <property type="match status" value="1"/>
</dbReference>
<dbReference type="InterPro" id="IPR052739">
    <property type="entry name" value="FAAH2"/>
</dbReference>
<sequence length="498" mass="53724">MSPLHYRGASALVSDLKGGKLTSVEATRAFLDRIRQHNHAINAVVTLDEENALAQARKADEALARGEPLGALHGLPLTLKDTWEVAGMTCTSGASALRNHIPHRHADVVQRLENAGAIILGKTNVPTYTSDLQSYNRLFGTTNNPHNGTHTPGGSSGGAAAALAAGMTPLEVGSDLGGSIRTPAHFCGVFGHKPSRALVSLRGHIPGPPGTESRPDLAEAGPLARSAQDLELLLGVIAGPAERERHSWQLAMAPAIIDSLEQARVGLWLKDPLCPVDGELVNSYQQLGRDLENRGALVAQARHSLLNLEHILPPYFNLMGSLVGTALKPSQRRRMRWIARLERWLHLFGPVTAHIGEYGRGVNQPVYQWMAWSETREKMRAEITALFDEFDVLLTPVTPTTAIRHDHSQPVFKRQITVAGQPRPYMDQFCWIALATLLGLPATSVPVGKTRAGLPFNVQVIGAPGMDLTTLRFAQLLEAEGLAGFQSPGDTLHQTGTG</sequence>
<proteinExistence type="predicted"/>
<dbReference type="InterPro" id="IPR023631">
    <property type="entry name" value="Amidase_dom"/>
</dbReference>
<feature type="domain" description="Amidase" evidence="1">
    <location>
        <begin position="25"/>
        <end position="471"/>
    </location>
</feature>
<gene>
    <name evidence="2" type="ORF">DIT71_11105</name>
</gene>
<dbReference type="Gene3D" id="3.90.1300.10">
    <property type="entry name" value="Amidase signature (AS) domain"/>
    <property type="match status" value="1"/>
</dbReference>
<organism evidence="2 3">
    <name type="scientific">Marinobacter vulgaris</name>
    <dbReference type="NCBI Taxonomy" id="1928331"/>
    <lineage>
        <taxon>Bacteria</taxon>
        <taxon>Pseudomonadati</taxon>
        <taxon>Pseudomonadota</taxon>
        <taxon>Gammaproteobacteria</taxon>
        <taxon>Pseudomonadales</taxon>
        <taxon>Marinobacteraceae</taxon>
        <taxon>Marinobacter</taxon>
    </lineage>
</organism>
<evidence type="ECO:0000313" key="3">
    <source>
        <dbReference type="Proteomes" id="UP000253987"/>
    </source>
</evidence>
<dbReference type="SUPFAM" id="SSF75304">
    <property type="entry name" value="Amidase signature (AS) enzymes"/>
    <property type="match status" value="1"/>
</dbReference>
<protein>
    <submittedName>
        <fullName evidence="2">Amidase</fullName>
    </submittedName>
</protein>
<evidence type="ECO:0000259" key="1">
    <source>
        <dbReference type="Pfam" id="PF01425"/>
    </source>
</evidence>
<dbReference type="OrthoDB" id="9811471at2"/>
<evidence type="ECO:0000313" key="2">
    <source>
        <dbReference type="EMBL" id="PXX91122.1"/>
    </source>
</evidence>
<comment type="caution">
    <text evidence="2">The sequence shown here is derived from an EMBL/GenBank/DDBJ whole genome shotgun (WGS) entry which is preliminary data.</text>
</comment>
<dbReference type="PANTHER" id="PTHR43372:SF4">
    <property type="entry name" value="FATTY-ACID AMIDE HYDROLASE 2"/>
    <property type="match status" value="1"/>
</dbReference>
<dbReference type="AlphaFoldDB" id="A0A2V3ZJM8"/>
<reference evidence="2 3" key="2">
    <citation type="submission" date="2018-06" db="EMBL/GenBank/DDBJ databases">
        <title>Marinobactersediminissp. nov, a moderately halophilic bacterium isolated from marine solar saltern.</title>
        <authorList>
            <person name="Zhang Y."/>
        </authorList>
    </citation>
    <scope>NUCLEOTIDE SEQUENCE [LARGE SCALE GENOMIC DNA]</scope>
    <source>
        <strain evidence="2 3">F01</strain>
    </source>
</reference>